<dbReference type="AlphaFoldDB" id="A0A2P6SL58"/>
<dbReference type="Gramene" id="PRQ59403">
    <property type="protein sequence ID" value="PRQ59403"/>
    <property type="gene ID" value="RchiOBHm_Chr1g0369801"/>
</dbReference>
<sequence>MASSSSVSLRRCFCAYSPERELRIDPVEMERSGRGGADFQELLRRSSGAFVWF</sequence>
<dbReference type="Proteomes" id="UP000238479">
    <property type="component" value="Chromosome 1"/>
</dbReference>
<proteinExistence type="predicted"/>
<comment type="caution">
    <text evidence="1">The sequence shown here is derived from an EMBL/GenBank/DDBJ whole genome shotgun (WGS) entry which is preliminary data.</text>
</comment>
<protein>
    <submittedName>
        <fullName evidence="1">Uncharacterized protein</fullName>
    </submittedName>
</protein>
<evidence type="ECO:0000313" key="2">
    <source>
        <dbReference type="Proteomes" id="UP000238479"/>
    </source>
</evidence>
<reference evidence="1 2" key="1">
    <citation type="journal article" date="2018" name="Nat. Genet.">
        <title>The Rosa genome provides new insights in the design of modern roses.</title>
        <authorList>
            <person name="Bendahmane M."/>
        </authorList>
    </citation>
    <scope>NUCLEOTIDE SEQUENCE [LARGE SCALE GENOMIC DNA]</scope>
    <source>
        <strain evidence="2">cv. Old Blush</strain>
    </source>
</reference>
<gene>
    <name evidence="1" type="ORF">RchiOBHm_Chr1g0369801</name>
</gene>
<name>A0A2P6SL58_ROSCH</name>
<organism evidence="1 2">
    <name type="scientific">Rosa chinensis</name>
    <name type="common">China rose</name>
    <dbReference type="NCBI Taxonomy" id="74649"/>
    <lineage>
        <taxon>Eukaryota</taxon>
        <taxon>Viridiplantae</taxon>
        <taxon>Streptophyta</taxon>
        <taxon>Embryophyta</taxon>
        <taxon>Tracheophyta</taxon>
        <taxon>Spermatophyta</taxon>
        <taxon>Magnoliopsida</taxon>
        <taxon>eudicotyledons</taxon>
        <taxon>Gunneridae</taxon>
        <taxon>Pentapetalae</taxon>
        <taxon>rosids</taxon>
        <taxon>fabids</taxon>
        <taxon>Rosales</taxon>
        <taxon>Rosaceae</taxon>
        <taxon>Rosoideae</taxon>
        <taxon>Rosoideae incertae sedis</taxon>
        <taxon>Rosa</taxon>
    </lineage>
</organism>
<evidence type="ECO:0000313" key="1">
    <source>
        <dbReference type="EMBL" id="PRQ59403.1"/>
    </source>
</evidence>
<dbReference type="EMBL" id="PDCK01000039">
    <property type="protein sequence ID" value="PRQ59403.1"/>
    <property type="molecule type" value="Genomic_DNA"/>
</dbReference>
<keyword evidence="2" id="KW-1185">Reference proteome</keyword>
<accession>A0A2P6SL58</accession>